<comment type="caution">
    <text evidence="1">The sequence shown here is derived from an EMBL/GenBank/DDBJ whole genome shotgun (WGS) entry which is preliminary data.</text>
</comment>
<proteinExistence type="predicted"/>
<dbReference type="Proteomes" id="UP001145114">
    <property type="component" value="Unassembled WGS sequence"/>
</dbReference>
<evidence type="ECO:0000313" key="2">
    <source>
        <dbReference type="Proteomes" id="UP001145114"/>
    </source>
</evidence>
<gene>
    <name evidence="1" type="ORF">EV182_004170</name>
</gene>
<protein>
    <submittedName>
        <fullName evidence="1">Uncharacterized protein</fullName>
    </submittedName>
</protein>
<reference evidence="1" key="1">
    <citation type="submission" date="2022-06" db="EMBL/GenBank/DDBJ databases">
        <title>Phylogenomic reconstructions and comparative analyses of Kickxellomycotina fungi.</title>
        <authorList>
            <person name="Reynolds N.K."/>
            <person name="Stajich J.E."/>
            <person name="Barry K."/>
            <person name="Grigoriev I.V."/>
            <person name="Crous P."/>
            <person name="Smith M.E."/>
        </authorList>
    </citation>
    <scope>NUCLEOTIDE SEQUENCE</scope>
    <source>
        <strain evidence="1">RSA 2271</strain>
    </source>
</reference>
<accession>A0ACC1HVI7</accession>
<organism evidence="1 2">
    <name type="scientific">Spiromyces aspiralis</name>
    <dbReference type="NCBI Taxonomy" id="68401"/>
    <lineage>
        <taxon>Eukaryota</taxon>
        <taxon>Fungi</taxon>
        <taxon>Fungi incertae sedis</taxon>
        <taxon>Zoopagomycota</taxon>
        <taxon>Kickxellomycotina</taxon>
        <taxon>Kickxellomycetes</taxon>
        <taxon>Kickxellales</taxon>
        <taxon>Kickxellaceae</taxon>
        <taxon>Spiromyces</taxon>
    </lineage>
</organism>
<evidence type="ECO:0000313" key="1">
    <source>
        <dbReference type="EMBL" id="KAJ1678379.1"/>
    </source>
</evidence>
<name>A0ACC1HVI7_9FUNG</name>
<sequence length="138" mass="15039">MSEVRQGTTADNDGISTDEVGRMTVVDNDRQDRKDPATFKHGEIGEGAAVVTTANAAQMENAESNTATAVTTTTVVPPPLSHRFSNITTSNGQDRDEFPEEMYPPANFAMVAPFIYRSGMPKKKNFAFLKRLGLKSIL</sequence>
<keyword evidence="2" id="KW-1185">Reference proteome</keyword>
<dbReference type="EMBL" id="JAMZIH010001225">
    <property type="protein sequence ID" value="KAJ1678379.1"/>
    <property type="molecule type" value="Genomic_DNA"/>
</dbReference>